<evidence type="ECO:0000313" key="2">
    <source>
        <dbReference type="EMBL" id="KAJ7730471.1"/>
    </source>
</evidence>
<dbReference type="AlphaFoldDB" id="A0AAD7HYX2"/>
<accession>A0AAD7HYX2</accession>
<dbReference type="Proteomes" id="UP001215280">
    <property type="component" value="Unassembled WGS sequence"/>
</dbReference>
<gene>
    <name evidence="2" type="ORF">DFH07DRAFT_781594</name>
</gene>
<feature type="region of interest" description="Disordered" evidence="1">
    <location>
        <begin position="201"/>
        <end position="227"/>
    </location>
</feature>
<organism evidence="2 3">
    <name type="scientific">Mycena maculata</name>
    <dbReference type="NCBI Taxonomy" id="230809"/>
    <lineage>
        <taxon>Eukaryota</taxon>
        <taxon>Fungi</taxon>
        <taxon>Dikarya</taxon>
        <taxon>Basidiomycota</taxon>
        <taxon>Agaricomycotina</taxon>
        <taxon>Agaricomycetes</taxon>
        <taxon>Agaricomycetidae</taxon>
        <taxon>Agaricales</taxon>
        <taxon>Marasmiineae</taxon>
        <taxon>Mycenaceae</taxon>
        <taxon>Mycena</taxon>
    </lineage>
</organism>
<evidence type="ECO:0000256" key="1">
    <source>
        <dbReference type="SAM" id="MobiDB-lite"/>
    </source>
</evidence>
<proteinExistence type="predicted"/>
<feature type="compositionally biased region" description="Low complexity" evidence="1">
    <location>
        <begin position="201"/>
        <end position="212"/>
    </location>
</feature>
<evidence type="ECO:0000313" key="3">
    <source>
        <dbReference type="Proteomes" id="UP001215280"/>
    </source>
</evidence>
<sequence>MHIPYLLCVRVHPGQDPGMEENLIDFGVEAIREGIAARKRHSQLMNDVQGEAGHAVLVGITAFEFLAFGILTARPSPDSAVTVLAVPEYEGFGGIDSIVPIGTAAAGDVTTYELIRTTGRGETDAETATLIESSGGYNLTWAPVITESGANSFTTDTFAEQCNFIGGGQASCGQAPGGTFAPTTAAIEALITFGAVSSATSNTNPASTSVPSAGSGTGPAVDPSRTTGVASGFIGSSSFDFK</sequence>
<keyword evidence="3" id="KW-1185">Reference proteome</keyword>
<reference evidence="2" key="1">
    <citation type="submission" date="2023-03" db="EMBL/GenBank/DDBJ databases">
        <title>Massive genome expansion in bonnet fungi (Mycena s.s.) driven by repeated elements and novel gene families across ecological guilds.</title>
        <authorList>
            <consortium name="Lawrence Berkeley National Laboratory"/>
            <person name="Harder C.B."/>
            <person name="Miyauchi S."/>
            <person name="Viragh M."/>
            <person name="Kuo A."/>
            <person name="Thoen E."/>
            <person name="Andreopoulos B."/>
            <person name="Lu D."/>
            <person name="Skrede I."/>
            <person name="Drula E."/>
            <person name="Henrissat B."/>
            <person name="Morin E."/>
            <person name="Kohler A."/>
            <person name="Barry K."/>
            <person name="LaButti K."/>
            <person name="Morin E."/>
            <person name="Salamov A."/>
            <person name="Lipzen A."/>
            <person name="Mereny Z."/>
            <person name="Hegedus B."/>
            <person name="Baldrian P."/>
            <person name="Stursova M."/>
            <person name="Weitz H."/>
            <person name="Taylor A."/>
            <person name="Grigoriev I.V."/>
            <person name="Nagy L.G."/>
            <person name="Martin F."/>
            <person name="Kauserud H."/>
        </authorList>
    </citation>
    <scope>NUCLEOTIDE SEQUENCE</scope>
    <source>
        <strain evidence="2">CBHHK188m</strain>
    </source>
</reference>
<comment type="caution">
    <text evidence="2">The sequence shown here is derived from an EMBL/GenBank/DDBJ whole genome shotgun (WGS) entry which is preliminary data.</text>
</comment>
<name>A0AAD7HYX2_9AGAR</name>
<dbReference type="EMBL" id="JARJLG010000190">
    <property type="protein sequence ID" value="KAJ7730471.1"/>
    <property type="molecule type" value="Genomic_DNA"/>
</dbReference>
<protein>
    <submittedName>
        <fullName evidence="2">Uncharacterized protein</fullName>
    </submittedName>
</protein>